<proteinExistence type="predicted"/>
<evidence type="ECO:0000313" key="3">
    <source>
        <dbReference type="EMBL" id="PNI77976.1"/>
    </source>
</evidence>
<protein>
    <submittedName>
        <fullName evidence="3">ZBBX isoform 10</fullName>
    </submittedName>
</protein>
<comment type="caution">
    <text evidence="3">The sequence shown here is derived from an EMBL/GenBank/DDBJ whole genome shotgun (WGS) entry which is preliminary data.</text>
</comment>
<evidence type="ECO:0000313" key="4">
    <source>
        <dbReference type="Proteomes" id="UP000236370"/>
    </source>
</evidence>
<gene>
    <name evidence="3" type="ORF">CK820_G0006142</name>
</gene>
<dbReference type="PANTHER" id="PTHR28634">
    <property type="entry name" value="ZINC FINGER B-BOX DOMAIN-CONTAINING PROTEIN 1"/>
    <property type="match status" value="1"/>
</dbReference>
<feature type="region of interest" description="Disordered" evidence="2">
    <location>
        <begin position="571"/>
        <end position="613"/>
    </location>
</feature>
<dbReference type="AlphaFoldDB" id="A0A2J8P1T2"/>
<dbReference type="PANTHER" id="PTHR28634:SF1">
    <property type="entry name" value="ZINC FINGER B-BOX DOMAIN-CONTAINING PROTEIN 1"/>
    <property type="match status" value="1"/>
</dbReference>
<dbReference type="EMBL" id="NBAG03000220">
    <property type="protein sequence ID" value="PNI77976.1"/>
    <property type="molecule type" value="Genomic_DNA"/>
</dbReference>
<feature type="region of interest" description="Disordered" evidence="2">
    <location>
        <begin position="285"/>
        <end position="315"/>
    </location>
</feature>
<dbReference type="InterPro" id="IPR037688">
    <property type="entry name" value="ZBBX"/>
</dbReference>
<feature type="compositionally biased region" description="Polar residues" evidence="2">
    <location>
        <begin position="571"/>
        <end position="585"/>
    </location>
</feature>
<dbReference type="Gene3D" id="4.10.830.40">
    <property type="match status" value="1"/>
</dbReference>
<dbReference type="Pfam" id="PF22586">
    <property type="entry name" value="ANCHR-like_BBOX"/>
    <property type="match status" value="1"/>
</dbReference>
<accession>A0A2J8P1T2</accession>
<dbReference type="Proteomes" id="UP000236370">
    <property type="component" value="Unassembled WGS sequence"/>
</dbReference>
<name>A0A2J8P1T2_PANTR</name>
<evidence type="ECO:0000256" key="1">
    <source>
        <dbReference type="SAM" id="Coils"/>
    </source>
</evidence>
<evidence type="ECO:0000256" key="2">
    <source>
        <dbReference type="SAM" id="MobiDB-lite"/>
    </source>
</evidence>
<sequence length="745" mass="85232">MNRKDFVVLPWGKPGNSVKLKYRNAQELRMEKVQLEFENQEMEKKLQEFRSTRNKEKEDRESSEYYWKSGKVGKLVNQSYMMSQNKGNVKFSAGKVKLKLLKEQIQEPVKPTVNYKMANSSECEKPKINGKVCGQCENKAALLVCLECGEDYCSGCFAKIHQKGALKLHRTTLLQVEITMMKRAQCTKPRESLLCEGSFDEEASAQSFQEVLSQWRTGNHDDNKKQNLHAAVKDSLEECEVQTNLKIWREPLNIELKEDILSYMEKLWLKKHRRTPQEQLFKMLPDTFPHPRETTGDAQCSQNENDEDSDGEETKVQHTALLLPVETLNRERPEPSLKIVELDDIYEEEFEEAENIVPYKVELADADSQQSCAFHDYQKNSFPYENGIHQHHVFNKGKRDFLNLCLRNSSTYYKDNSKETSNTDFDNIVDPDAYSSDIEKIEESASFERNLKEKNIGLESNEKSDDSCVSLESKDTLLGIDLEKAPIEEKLSQDIKESLEFSNLHKRPSFEDSKTTKSSLLLQEIACRSKPITKQYQGLERFFIFDTNERLNLLPSHRLECNNSSTRITLAGQKSQRPSTANFPLSNSVKESSSCLSSSHPRSRSAAAQSSSRAASEISEIEYIDITDQNELSLDDTTDQHTLDNLEKELQVLRSLADTSEKLYSLTSEEFPDFSSQSLNISQISTDFLKTSHVRGPCGVEELSCSGRDTKIQSLLSLSESSTDEEEEDFLNKQHVITLPWSKST</sequence>
<reference evidence="3 4" key="1">
    <citation type="submission" date="2017-12" db="EMBL/GenBank/DDBJ databases">
        <title>High-resolution comparative analysis of great ape genomes.</title>
        <authorList>
            <person name="Pollen A."/>
            <person name="Hastie A."/>
            <person name="Hormozdiari F."/>
            <person name="Dougherty M."/>
            <person name="Liu R."/>
            <person name="Chaisson M."/>
            <person name="Hoppe E."/>
            <person name="Hill C."/>
            <person name="Pang A."/>
            <person name="Hillier L."/>
            <person name="Baker C."/>
            <person name="Armstrong J."/>
            <person name="Shendure J."/>
            <person name="Paten B."/>
            <person name="Wilson R."/>
            <person name="Chao H."/>
            <person name="Schneider V."/>
            <person name="Ventura M."/>
            <person name="Kronenberg Z."/>
            <person name="Murali S."/>
            <person name="Gordon D."/>
            <person name="Cantsilieris S."/>
            <person name="Munson K."/>
            <person name="Nelson B."/>
            <person name="Raja A."/>
            <person name="Underwood J."/>
            <person name="Diekhans M."/>
            <person name="Fiddes I."/>
            <person name="Haussler D."/>
            <person name="Eichler E."/>
        </authorList>
    </citation>
    <scope>NUCLEOTIDE SEQUENCE [LARGE SCALE GENOMIC DNA]</scope>
    <source>
        <strain evidence="3">Yerkes chimp pedigree #C0471</strain>
    </source>
</reference>
<feature type="compositionally biased region" description="Low complexity" evidence="2">
    <location>
        <begin position="586"/>
        <end position="613"/>
    </location>
</feature>
<organism evidence="3 4">
    <name type="scientific">Pan troglodytes</name>
    <name type="common">Chimpanzee</name>
    <dbReference type="NCBI Taxonomy" id="9598"/>
    <lineage>
        <taxon>Eukaryota</taxon>
        <taxon>Metazoa</taxon>
        <taxon>Chordata</taxon>
        <taxon>Craniata</taxon>
        <taxon>Vertebrata</taxon>
        <taxon>Euteleostomi</taxon>
        <taxon>Mammalia</taxon>
        <taxon>Eutheria</taxon>
        <taxon>Euarchontoglires</taxon>
        <taxon>Primates</taxon>
        <taxon>Haplorrhini</taxon>
        <taxon>Catarrhini</taxon>
        <taxon>Hominidae</taxon>
        <taxon>Pan</taxon>
    </lineage>
</organism>
<feature type="coiled-coil region" evidence="1">
    <location>
        <begin position="23"/>
        <end position="59"/>
    </location>
</feature>
<keyword evidence="1" id="KW-0175">Coiled coil</keyword>
<dbReference type="CDD" id="cd19818">
    <property type="entry name" value="Bbox1_ZBBX"/>
    <property type="match status" value="1"/>
</dbReference>